<keyword evidence="3" id="KW-1185">Reference proteome</keyword>
<feature type="transmembrane region" description="Helical" evidence="1">
    <location>
        <begin position="132"/>
        <end position="154"/>
    </location>
</feature>
<organism evidence="2 3">
    <name type="scientific">Jatrophihabitans endophyticus</name>
    <dbReference type="NCBI Taxonomy" id="1206085"/>
    <lineage>
        <taxon>Bacteria</taxon>
        <taxon>Bacillati</taxon>
        <taxon>Actinomycetota</taxon>
        <taxon>Actinomycetes</taxon>
        <taxon>Jatrophihabitantales</taxon>
        <taxon>Jatrophihabitantaceae</taxon>
        <taxon>Jatrophihabitans</taxon>
    </lineage>
</organism>
<proteinExistence type="predicted"/>
<keyword evidence="1" id="KW-1133">Transmembrane helix</keyword>
<dbReference type="AlphaFoldDB" id="A0A1M5DCV0"/>
<keyword evidence="1" id="KW-0472">Membrane</keyword>
<evidence type="ECO:0000313" key="3">
    <source>
        <dbReference type="Proteomes" id="UP000186132"/>
    </source>
</evidence>
<gene>
    <name evidence="2" type="ORF">SAMN05443575_0533</name>
</gene>
<dbReference type="EMBL" id="FQVU01000001">
    <property type="protein sequence ID" value="SHF64674.1"/>
    <property type="molecule type" value="Genomic_DNA"/>
</dbReference>
<reference evidence="2 3" key="1">
    <citation type="submission" date="2016-11" db="EMBL/GenBank/DDBJ databases">
        <authorList>
            <person name="Jaros S."/>
            <person name="Januszkiewicz K."/>
            <person name="Wedrychowicz H."/>
        </authorList>
    </citation>
    <scope>NUCLEOTIDE SEQUENCE [LARGE SCALE GENOMIC DNA]</scope>
    <source>
        <strain evidence="2 3">DSM 45627</strain>
    </source>
</reference>
<evidence type="ECO:0000313" key="2">
    <source>
        <dbReference type="EMBL" id="SHF64674.1"/>
    </source>
</evidence>
<keyword evidence="1" id="KW-0812">Transmembrane</keyword>
<sequence>MGGVAVALLVLGLLLWALYRFTIGTERHSFAAGATPPSEVSVIAGDTYAIGIPGGVGRTAQLLPDPQSLSCSFAPAGGARRQLAVQVEPATTKALTRIATFVAPRTGRAAVSCVGLPAVFVDDAEDVGPDLAGLWLVLASVSLAVALPLLFSVLRRYYGADRPLVAVEPDGVGSAG</sequence>
<dbReference type="Proteomes" id="UP000186132">
    <property type="component" value="Unassembled WGS sequence"/>
</dbReference>
<evidence type="ECO:0000256" key="1">
    <source>
        <dbReference type="SAM" id="Phobius"/>
    </source>
</evidence>
<accession>A0A1M5DCV0</accession>
<dbReference type="STRING" id="1206085.SAMN05443575_0533"/>
<protein>
    <submittedName>
        <fullName evidence="2">Uncharacterized protein</fullName>
    </submittedName>
</protein>
<name>A0A1M5DCV0_9ACTN</name>